<dbReference type="GO" id="GO:0003676">
    <property type="term" value="F:nucleic acid binding"/>
    <property type="evidence" value="ECO:0007669"/>
    <property type="project" value="InterPro"/>
</dbReference>
<protein>
    <recommendedName>
        <fullName evidence="1">RNase H type-1 domain-containing protein</fullName>
    </recommendedName>
</protein>
<name>A0AA89B2A5_9ASTE</name>
<dbReference type="Gene3D" id="3.30.420.10">
    <property type="entry name" value="Ribonuclease H-like superfamily/Ribonuclease H"/>
    <property type="match status" value="1"/>
</dbReference>
<evidence type="ECO:0000313" key="3">
    <source>
        <dbReference type="Proteomes" id="UP001188597"/>
    </source>
</evidence>
<evidence type="ECO:0000313" key="2">
    <source>
        <dbReference type="EMBL" id="KAK3022412.1"/>
    </source>
</evidence>
<feature type="domain" description="RNase H type-1" evidence="1">
    <location>
        <begin position="9"/>
        <end position="112"/>
    </location>
</feature>
<keyword evidence="3" id="KW-1185">Reference proteome</keyword>
<dbReference type="InterPro" id="IPR002156">
    <property type="entry name" value="RNaseH_domain"/>
</dbReference>
<organism evidence="2 3">
    <name type="scientific">Escallonia herrerae</name>
    <dbReference type="NCBI Taxonomy" id="1293975"/>
    <lineage>
        <taxon>Eukaryota</taxon>
        <taxon>Viridiplantae</taxon>
        <taxon>Streptophyta</taxon>
        <taxon>Embryophyta</taxon>
        <taxon>Tracheophyta</taxon>
        <taxon>Spermatophyta</taxon>
        <taxon>Magnoliopsida</taxon>
        <taxon>eudicotyledons</taxon>
        <taxon>Gunneridae</taxon>
        <taxon>Pentapetalae</taxon>
        <taxon>asterids</taxon>
        <taxon>campanulids</taxon>
        <taxon>Escalloniales</taxon>
        <taxon>Escalloniaceae</taxon>
        <taxon>Escallonia</taxon>
    </lineage>
</organism>
<dbReference type="Proteomes" id="UP001188597">
    <property type="component" value="Unassembled WGS sequence"/>
</dbReference>
<proteinExistence type="predicted"/>
<dbReference type="EMBL" id="JAVXUP010000713">
    <property type="protein sequence ID" value="KAK3022412.1"/>
    <property type="molecule type" value="Genomic_DNA"/>
</dbReference>
<dbReference type="InterPro" id="IPR036397">
    <property type="entry name" value="RNaseH_sf"/>
</dbReference>
<dbReference type="SUPFAM" id="SSF53098">
    <property type="entry name" value="Ribonuclease H-like"/>
    <property type="match status" value="1"/>
</dbReference>
<gene>
    <name evidence="2" type="ORF">RJ639_045183</name>
</gene>
<dbReference type="InterPro" id="IPR012337">
    <property type="entry name" value="RNaseH-like_sf"/>
</dbReference>
<evidence type="ECO:0000259" key="1">
    <source>
        <dbReference type="Pfam" id="PF13456"/>
    </source>
</evidence>
<dbReference type="Pfam" id="PF13456">
    <property type="entry name" value="RVT_3"/>
    <property type="match status" value="1"/>
</dbReference>
<dbReference type="GO" id="GO:0004523">
    <property type="term" value="F:RNA-DNA hybrid ribonuclease activity"/>
    <property type="evidence" value="ECO:0007669"/>
    <property type="project" value="InterPro"/>
</dbReference>
<sequence length="412" mass="46864">MNGRCGTSSLLRDFRGIPRLVMIENLGKAPIQIGELHGLLSGLIGAERENLFPLEAFGDSKIAIGSFNNQKIPTPLDYMWEKMRSRISEDGITVEHKSRRFNTAADRLAQEAIDLTKGHKVERAYDLSSKLIEDCWKDKYGPSKIIDTKEKSMPLVMELSDDSKFRKWLDTGFYPEGKPPAVVIFQDLESTNYAASEDIDTACETLQRLFSVASLAPKGIDELCSGRLERMIIKSSKTLDGPEFENLTIKITPTSKGSPDSTEAECSKMICMMIDFLKHLEDLPKKRIISIELHGKEDSAVNTFMDPGLQHPEDGLYEKVKYRTFKADTREDLLPEIKSWLLARESDSFTMLDLLRARTGKILELAWIEGTQLERSVRRSTMPYYDERAKDDFAAKDYHFFRVQEPILSEVQ</sequence>
<reference evidence="2" key="1">
    <citation type="submission" date="2022-12" db="EMBL/GenBank/DDBJ databases">
        <title>Draft genome assemblies for two species of Escallonia (Escalloniales).</title>
        <authorList>
            <person name="Chanderbali A."/>
            <person name="Dervinis C."/>
            <person name="Anghel I."/>
            <person name="Soltis D."/>
            <person name="Soltis P."/>
            <person name="Zapata F."/>
        </authorList>
    </citation>
    <scope>NUCLEOTIDE SEQUENCE</scope>
    <source>
        <strain evidence="2">UCBG64.0493</strain>
        <tissue evidence="2">Leaf</tissue>
    </source>
</reference>
<dbReference type="AlphaFoldDB" id="A0AA89B2A5"/>
<comment type="caution">
    <text evidence="2">The sequence shown here is derived from an EMBL/GenBank/DDBJ whole genome shotgun (WGS) entry which is preliminary data.</text>
</comment>
<accession>A0AA89B2A5</accession>